<dbReference type="EMBL" id="LAZR01000103">
    <property type="protein sequence ID" value="KKN91482.1"/>
    <property type="molecule type" value="Genomic_DNA"/>
</dbReference>
<dbReference type="AlphaFoldDB" id="A0A0F9UVH4"/>
<reference evidence="1" key="1">
    <citation type="journal article" date="2015" name="Nature">
        <title>Complex archaea that bridge the gap between prokaryotes and eukaryotes.</title>
        <authorList>
            <person name="Spang A."/>
            <person name="Saw J.H."/>
            <person name="Jorgensen S.L."/>
            <person name="Zaremba-Niedzwiedzka K."/>
            <person name="Martijn J."/>
            <person name="Lind A.E."/>
            <person name="van Eijk R."/>
            <person name="Schleper C."/>
            <person name="Guy L."/>
            <person name="Ettema T.J."/>
        </authorList>
    </citation>
    <scope>NUCLEOTIDE SEQUENCE</scope>
</reference>
<gene>
    <name evidence="1" type="ORF">LCGC14_0218150</name>
</gene>
<evidence type="ECO:0000313" key="1">
    <source>
        <dbReference type="EMBL" id="KKN91482.1"/>
    </source>
</evidence>
<proteinExistence type="predicted"/>
<comment type="caution">
    <text evidence="1">The sequence shown here is derived from an EMBL/GenBank/DDBJ whole genome shotgun (WGS) entry which is preliminary data.</text>
</comment>
<accession>A0A0F9UVH4</accession>
<organism evidence="1">
    <name type="scientific">marine sediment metagenome</name>
    <dbReference type="NCBI Taxonomy" id="412755"/>
    <lineage>
        <taxon>unclassified sequences</taxon>
        <taxon>metagenomes</taxon>
        <taxon>ecological metagenomes</taxon>
    </lineage>
</organism>
<sequence length="124" mass="14341">MIKQNNILRVFLLVTVYCFGIYSSANTLPFSNEIVLVKTGNQKTYFSESSKILSPHAQQSEISISDVAEVSTPNYKLPFTSFSANLNTTEELFTSRYKQYILYANTLLIRHRKSDLIFPFHNFW</sequence>
<protein>
    <submittedName>
        <fullName evidence="1">Uncharacterized protein</fullName>
    </submittedName>
</protein>
<name>A0A0F9UVH4_9ZZZZ</name>